<sequence>MVHVGVSGVAHKLTLEQQAHNDGYDRCDMQGMVPTTRLCVDESCHHLIVSSIDMSLVCKDVNEANLKVSSVVSHDPGRYLCDFTYFLSLHTNKDCSAFIHVPPLDAPYTASELAVGLRTAICAMLKQVLV</sequence>
<name>A0A0B6ZNE1_9EUPU</name>
<dbReference type="InterPro" id="IPR016125">
    <property type="entry name" value="Peptidase_C15-like"/>
</dbReference>
<keyword evidence="2" id="KW-0645">Protease</keyword>
<evidence type="ECO:0000313" key="5">
    <source>
        <dbReference type="EMBL" id="CEK69887.1"/>
    </source>
</evidence>
<protein>
    <recommendedName>
        <fullName evidence="6">Pyroglutamyl-peptidase I</fullName>
    </recommendedName>
</protein>
<gene>
    <name evidence="5" type="primary">ORF72024</name>
</gene>
<evidence type="ECO:0000256" key="1">
    <source>
        <dbReference type="ARBA" id="ARBA00006641"/>
    </source>
</evidence>
<dbReference type="EMBL" id="HACG01023022">
    <property type="protein sequence ID" value="CEK69887.1"/>
    <property type="molecule type" value="Transcribed_RNA"/>
</dbReference>
<proteinExistence type="inferred from homology"/>
<keyword evidence="4" id="KW-0788">Thiol protease</keyword>
<dbReference type="InterPro" id="IPR036440">
    <property type="entry name" value="Peptidase_C15-like_sf"/>
</dbReference>
<dbReference type="GO" id="GO:0006508">
    <property type="term" value="P:proteolysis"/>
    <property type="evidence" value="ECO:0007669"/>
    <property type="project" value="UniProtKB-KW"/>
</dbReference>
<dbReference type="SUPFAM" id="SSF53182">
    <property type="entry name" value="Pyrrolidone carboxyl peptidase (pyroglutamate aminopeptidase)"/>
    <property type="match status" value="1"/>
</dbReference>
<dbReference type="MEROPS" id="C15.010"/>
<dbReference type="AlphaFoldDB" id="A0A0B6ZNE1"/>
<dbReference type="GO" id="GO:0008234">
    <property type="term" value="F:cysteine-type peptidase activity"/>
    <property type="evidence" value="ECO:0007669"/>
    <property type="project" value="UniProtKB-KW"/>
</dbReference>
<evidence type="ECO:0000256" key="4">
    <source>
        <dbReference type="ARBA" id="ARBA00022807"/>
    </source>
</evidence>
<evidence type="ECO:0000256" key="3">
    <source>
        <dbReference type="ARBA" id="ARBA00022801"/>
    </source>
</evidence>
<dbReference type="PANTHER" id="PTHR23402">
    <property type="entry name" value="PROTEASE FAMILY C15 PYROGLUTAMYL-PEPTIDASE I-RELATED"/>
    <property type="match status" value="1"/>
</dbReference>
<reference evidence="5" key="1">
    <citation type="submission" date="2014-12" db="EMBL/GenBank/DDBJ databases">
        <title>Insight into the proteome of Arion vulgaris.</title>
        <authorList>
            <person name="Aradska J."/>
            <person name="Bulat T."/>
            <person name="Smidak R."/>
            <person name="Sarate P."/>
            <person name="Gangsoo J."/>
            <person name="Sialana F."/>
            <person name="Bilban M."/>
            <person name="Lubec G."/>
        </authorList>
    </citation>
    <scope>NUCLEOTIDE SEQUENCE</scope>
    <source>
        <tissue evidence="5">Skin</tissue>
    </source>
</reference>
<keyword evidence="3" id="KW-0378">Hydrolase</keyword>
<organism evidence="5">
    <name type="scientific">Arion vulgaris</name>
    <dbReference type="NCBI Taxonomy" id="1028688"/>
    <lineage>
        <taxon>Eukaryota</taxon>
        <taxon>Metazoa</taxon>
        <taxon>Spiralia</taxon>
        <taxon>Lophotrochozoa</taxon>
        <taxon>Mollusca</taxon>
        <taxon>Gastropoda</taxon>
        <taxon>Heterobranchia</taxon>
        <taxon>Euthyneura</taxon>
        <taxon>Panpulmonata</taxon>
        <taxon>Eupulmonata</taxon>
        <taxon>Stylommatophora</taxon>
        <taxon>Helicina</taxon>
        <taxon>Arionoidea</taxon>
        <taxon>Arionidae</taxon>
        <taxon>Arion</taxon>
    </lineage>
</organism>
<evidence type="ECO:0008006" key="6">
    <source>
        <dbReference type="Google" id="ProtNLM"/>
    </source>
</evidence>
<comment type="similarity">
    <text evidence="1">Belongs to the peptidase C15 family.</text>
</comment>
<dbReference type="PANTHER" id="PTHR23402:SF1">
    <property type="entry name" value="PYROGLUTAMYL-PEPTIDASE I"/>
    <property type="match status" value="1"/>
</dbReference>
<accession>A0A0B6ZNE1</accession>
<dbReference type="Gene3D" id="3.40.630.20">
    <property type="entry name" value="Peptidase C15, pyroglutamyl peptidase I-like"/>
    <property type="match status" value="1"/>
</dbReference>
<evidence type="ECO:0000256" key="2">
    <source>
        <dbReference type="ARBA" id="ARBA00022670"/>
    </source>
</evidence>